<dbReference type="KEGG" id="dpa:109535548"/>
<keyword evidence="3" id="KW-1185">Reference proteome</keyword>
<dbReference type="Proteomes" id="UP000019118">
    <property type="component" value="Unassembled WGS sequence"/>
</dbReference>
<reference evidence="3" key="1">
    <citation type="journal article" date="2013" name="Genome Biol.">
        <title>Draft genome of the mountain pine beetle, Dendroctonus ponderosae Hopkins, a major forest pest.</title>
        <authorList>
            <person name="Keeling C.I."/>
            <person name="Yuen M.M."/>
            <person name="Liao N.Y."/>
            <person name="Docking T.R."/>
            <person name="Chan S.K."/>
            <person name="Taylor G.A."/>
            <person name="Palmquist D.L."/>
            <person name="Jackman S.D."/>
            <person name="Nguyen A."/>
            <person name="Li M."/>
            <person name="Henderson H."/>
            <person name="Janes J.K."/>
            <person name="Zhao Y."/>
            <person name="Pandoh P."/>
            <person name="Moore R."/>
            <person name="Sperling F.A."/>
            <person name="Huber D.P."/>
            <person name="Birol I."/>
            <person name="Jones S.J."/>
            <person name="Bohlmann J."/>
        </authorList>
    </citation>
    <scope>NUCLEOTIDE SEQUENCE</scope>
</reference>
<accession>A0AAR5P7E9</accession>
<dbReference type="GeneID" id="109535548"/>
<reference evidence="2" key="2">
    <citation type="submission" date="2024-08" db="UniProtKB">
        <authorList>
            <consortium name="EnsemblMetazoa"/>
        </authorList>
    </citation>
    <scope>IDENTIFICATION</scope>
</reference>
<feature type="chain" id="PRO_5043355612" evidence="1">
    <location>
        <begin position="25"/>
        <end position="114"/>
    </location>
</feature>
<keyword evidence="1" id="KW-0732">Signal</keyword>
<sequence>MNTTIFSSALFIVVLLGVQHQVMARPNLISRVKRVSDAHFANVQTKHALNRAKGIVITLPIAAGVRDLDLIGRKRRSESRLLETLLNQSEEDQGDIRDDRIETNNYPDLLFDYK</sequence>
<evidence type="ECO:0000256" key="1">
    <source>
        <dbReference type="SAM" id="SignalP"/>
    </source>
</evidence>
<dbReference type="AlphaFoldDB" id="A0AAR5P7E9"/>
<proteinExistence type="predicted"/>
<name>A0AAR5P7E9_DENPD</name>
<protein>
    <submittedName>
        <fullName evidence="2">Uncharacterized protein</fullName>
    </submittedName>
</protein>
<dbReference type="RefSeq" id="XP_019757023.1">
    <property type="nucleotide sequence ID" value="XM_019901464.2"/>
</dbReference>
<evidence type="ECO:0000313" key="3">
    <source>
        <dbReference type="Proteomes" id="UP000019118"/>
    </source>
</evidence>
<dbReference type="EnsemblMetazoa" id="XM_019901464.1">
    <property type="protein sequence ID" value="XP_019757023.1"/>
    <property type="gene ID" value="LOC109535548"/>
</dbReference>
<evidence type="ECO:0000313" key="2">
    <source>
        <dbReference type="EnsemblMetazoa" id="XP_019757023.1"/>
    </source>
</evidence>
<feature type="signal peptide" evidence="1">
    <location>
        <begin position="1"/>
        <end position="24"/>
    </location>
</feature>
<organism evidence="2 3">
    <name type="scientific">Dendroctonus ponderosae</name>
    <name type="common">Mountain pine beetle</name>
    <dbReference type="NCBI Taxonomy" id="77166"/>
    <lineage>
        <taxon>Eukaryota</taxon>
        <taxon>Metazoa</taxon>
        <taxon>Ecdysozoa</taxon>
        <taxon>Arthropoda</taxon>
        <taxon>Hexapoda</taxon>
        <taxon>Insecta</taxon>
        <taxon>Pterygota</taxon>
        <taxon>Neoptera</taxon>
        <taxon>Endopterygota</taxon>
        <taxon>Coleoptera</taxon>
        <taxon>Polyphaga</taxon>
        <taxon>Cucujiformia</taxon>
        <taxon>Curculionidae</taxon>
        <taxon>Scolytinae</taxon>
        <taxon>Dendroctonus</taxon>
    </lineage>
</organism>